<evidence type="ECO:0000313" key="1">
    <source>
        <dbReference type="EMBL" id="JAA83172.1"/>
    </source>
</evidence>
<reference evidence="1" key="1">
    <citation type="journal article" date="2013" name="BMC Genomics">
        <title>Unscrambling butterfly oogenesis.</title>
        <authorList>
            <person name="Carter J.M."/>
            <person name="Baker S.C."/>
            <person name="Pink R."/>
            <person name="Carter D.R."/>
            <person name="Collins A."/>
            <person name="Tomlin J."/>
            <person name="Gibbs M."/>
            <person name="Breuker C.J."/>
        </authorList>
    </citation>
    <scope>NUCLEOTIDE SEQUENCE</scope>
    <source>
        <tissue evidence="1">Ovary</tissue>
    </source>
</reference>
<accession>S4PV03</accession>
<sequence>MVISYSSDPIHLKYYNIQRVVYTTSCIFGIILELESSINSKLKCIFGSLNQFAKLYNAKRNDKILLKGP</sequence>
<reference evidence="1" key="2">
    <citation type="submission" date="2013-05" db="EMBL/GenBank/DDBJ databases">
        <authorList>
            <person name="Carter J.-M."/>
            <person name="Baker S.C."/>
            <person name="Pink R."/>
            <person name="Carter D.R.F."/>
            <person name="Collins A."/>
            <person name="Tomlin J."/>
            <person name="Gibbs M."/>
            <person name="Breuker C.J."/>
        </authorList>
    </citation>
    <scope>NUCLEOTIDE SEQUENCE</scope>
    <source>
        <tissue evidence="1">Ovary</tissue>
    </source>
</reference>
<protein>
    <submittedName>
        <fullName evidence="1">Uncharacterized protein</fullName>
    </submittedName>
</protein>
<dbReference type="AlphaFoldDB" id="S4PV03"/>
<dbReference type="EMBL" id="GAIX01009388">
    <property type="protein sequence ID" value="JAA83172.1"/>
    <property type="molecule type" value="Transcribed_RNA"/>
</dbReference>
<proteinExistence type="predicted"/>
<name>S4PV03_9NEOP</name>
<organism evidence="1">
    <name type="scientific">Pararge aegeria</name>
    <name type="common">speckled wood butterfly</name>
    <dbReference type="NCBI Taxonomy" id="116150"/>
    <lineage>
        <taxon>Eukaryota</taxon>
        <taxon>Metazoa</taxon>
        <taxon>Ecdysozoa</taxon>
        <taxon>Arthropoda</taxon>
        <taxon>Hexapoda</taxon>
        <taxon>Insecta</taxon>
        <taxon>Pterygota</taxon>
        <taxon>Neoptera</taxon>
        <taxon>Endopterygota</taxon>
        <taxon>Lepidoptera</taxon>
        <taxon>Glossata</taxon>
        <taxon>Ditrysia</taxon>
        <taxon>Papilionoidea</taxon>
        <taxon>Nymphalidae</taxon>
        <taxon>Satyrinae</taxon>
        <taxon>Satyrini</taxon>
        <taxon>Parargina</taxon>
        <taxon>Pararge</taxon>
    </lineage>
</organism>